<sequence length="136" mass="15253">MVRTKYCINLVWEELIFLEFESKLRKSTVTVTKLTLEYTLPGDLPQGSYALRAGRGEDAVYIPCFDVTGTNDSHTTKTVASSITTPSKSSEAPKSEASSHHLKAIDHTHANCTFKTELYKSNSNNHTRNMYSQYAK</sequence>
<evidence type="ECO:0000256" key="1">
    <source>
        <dbReference type="SAM" id="MobiDB-lite"/>
    </source>
</evidence>
<dbReference type="Proteomes" id="UP001479436">
    <property type="component" value="Unassembled WGS sequence"/>
</dbReference>
<evidence type="ECO:0000313" key="3">
    <source>
        <dbReference type="Proteomes" id="UP001479436"/>
    </source>
</evidence>
<comment type="caution">
    <text evidence="2">The sequence shown here is derived from an EMBL/GenBank/DDBJ whole genome shotgun (WGS) entry which is preliminary data.</text>
</comment>
<gene>
    <name evidence="2" type="ORF">K7432_003363</name>
</gene>
<proteinExistence type="predicted"/>
<evidence type="ECO:0000313" key="2">
    <source>
        <dbReference type="EMBL" id="KAK9767096.1"/>
    </source>
</evidence>
<feature type="compositionally biased region" description="Polar residues" evidence="1">
    <location>
        <begin position="73"/>
        <end position="83"/>
    </location>
</feature>
<protein>
    <submittedName>
        <fullName evidence="2">Uncharacterized protein</fullName>
    </submittedName>
</protein>
<keyword evidence="3" id="KW-1185">Reference proteome</keyword>
<organism evidence="2 3">
    <name type="scientific">Basidiobolus ranarum</name>
    <dbReference type="NCBI Taxonomy" id="34480"/>
    <lineage>
        <taxon>Eukaryota</taxon>
        <taxon>Fungi</taxon>
        <taxon>Fungi incertae sedis</taxon>
        <taxon>Zoopagomycota</taxon>
        <taxon>Entomophthoromycotina</taxon>
        <taxon>Basidiobolomycetes</taxon>
        <taxon>Basidiobolales</taxon>
        <taxon>Basidiobolaceae</taxon>
        <taxon>Basidiobolus</taxon>
    </lineage>
</organism>
<feature type="region of interest" description="Disordered" evidence="1">
    <location>
        <begin position="73"/>
        <end position="101"/>
    </location>
</feature>
<dbReference type="EMBL" id="JASJQH010000102">
    <property type="protein sequence ID" value="KAK9767096.1"/>
    <property type="molecule type" value="Genomic_DNA"/>
</dbReference>
<feature type="compositionally biased region" description="Basic and acidic residues" evidence="1">
    <location>
        <begin position="91"/>
        <end position="101"/>
    </location>
</feature>
<reference evidence="2 3" key="1">
    <citation type="submission" date="2023-04" db="EMBL/GenBank/DDBJ databases">
        <title>Genome of Basidiobolus ranarum AG-B5.</title>
        <authorList>
            <person name="Stajich J.E."/>
            <person name="Carter-House D."/>
            <person name="Gryganskyi A."/>
        </authorList>
    </citation>
    <scope>NUCLEOTIDE SEQUENCE [LARGE SCALE GENOMIC DNA]</scope>
    <source>
        <strain evidence="2 3">AG-B5</strain>
    </source>
</reference>
<name>A0ABR2X083_9FUNG</name>
<accession>A0ABR2X083</accession>